<evidence type="ECO:0000259" key="4">
    <source>
        <dbReference type="PROSITE" id="PS01124"/>
    </source>
</evidence>
<dbReference type="InterPro" id="IPR035418">
    <property type="entry name" value="AraC-bd_2"/>
</dbReference>
<gene>
    <name evidence="5" type="ORF">BHQ21_03225</name>
</gene>
<accession>A0A1E3T756</accession>
<dbReference type="AlphaFoldDB" id="A0A1E3T756"/>
<dbReference type="PANTHER" id="PTHR46796">
    <property type="entry name" value="HTH-TYPE TRANSCRIPTIONAL ACTIVATOR RHAS-RELATED"/>
    <property type="match status" value="1"/>
</dbReference>
<keyword evidence="2" id="KW-0238">DNA-binding</keyword>
<comment type="caution">
    <text evidence="5">The sequence shown here is derived from an EMBL/GenBank/DDBJ whole genome shotgun (WGS) entry which is preliminary data.</text>
</comment>
<evidence type="ECO:0000313" key="5">
    <source>
        <dbReference type="EMBL" id="ODR10125.1"/>
    </source>
</evidence>
<dbReference type="PANTHER" id="PTHR46796:SF6">
    <property type="entry name" value="ARAC SUBFAMILY"/>
    <property type="match status" value="1"/>
</dbReference>
<dbReference type="PROSITE" id="PS01124">
    <property type="entry name" value="HTH_ARAC_FAMILY_2"/>
    <property type="match status" value="1"/>
</dbReference>
<dbReference type="InterPro" id="IPR050204">
    <property type="entry name" value="AraC_XylS_family_regulators"/>
</dbReference>
<protein>
    <recommendedName>
        <fullName evidence="4">HTH araC/xylS-type domain-containing protein</fullName>
    </recommendedName>
</protein>
<keyword evidence="1" id="KW-0805">Transcription regulation</keyword>
<keyword evidence="6" id="KW-1185">Reference proteome</keyword>
<evidence type="ECO:0000256" key="2">
    <source>
        <dbReference type="ARBA" id="ARBA00023125"/>
    </source>
</evidence>
<dbReference type="Pfam" id="PF12833">
    <property type="entry name" value="HTH_18"/>
    <property type="match status" value="1"/>
</dbReference>
<dbReference type="InterPro" id="IPR009057">
    <property type="entry name" value="Homeodomain-like_sf"/>
</dbReference>
<feature type="domain" description="HTH araC/xylS-type" evidence="4">
    <location>
        <begin position="209"/>
        <end position="310"/>
    </location>
</feature>
<dbReference type="InterPro" id="IPR018060">
    <property type="entry name" value="HTH_AraC"/>
</dbReference>
<evidence type="ECO:0000256" key="1">
    <source>
        <dbReference type="ARBA" id="ARBA00023015"/>
    </source>
</evidence>
<dbReference type="SUPFAM" id="SSF46689">
    <property type="entry name" value="Homeodomain-like"/>
    <property type="match status" value="1"/>
</dbReference>
<dbReference type="Proteomes" id="UP000094224">
    <property type="component" value="Unassembled WGS sequence"/>
</dbReference>
<dbReference type="Pfam" id="PF14525">
    <property type="entry name" value="AraC_binding_2"/>
    <property type="match status" value="1"/>
</dbReference>
<name>A0A1E3T756_9MYCO</name>
<evidence type="ECO:0000256" key="3">
    <source>
        <dbReference type="ARBA" id="ARBA00023163"/>
    </source>
</evidence>
<sequence length="313" mass="34362">MTNKSGAVESFDALSDFIAKRLVPMQVATQDIDTFRAHARSADIGVVRLTNLWARNAFVVRRTRKLLASGPDYLKVIVQLGGTSCVSQGKRQVALTPGDFVLYDTSLPYQIRSNGSFQMQAVTFSRDALPMTQHQLERVAAQPISGREGLGLLVAQYLSGLTRQVDADGGSFSCHLGDATLDLLAALFAERLALSSGIRTENHKTALLLRIRTSIEHRLGDPRLDVAYIAGAHHISIRALQKLFESDGQTVTGWIRARRLEHCRKDLANGLLADQPVGMIAAKWGLVDPAHFSRLFKSTYGIPPRDYRAKALA</sequence>
<dbReference type="SMART" id="SM00342">
    <property type="entry name" value="HTH_ARAC"/>
    <property type="match status" value="1"/>
</dbReference>
<dbReference type="GO" id="GO:0043565">
    <property type="term" value="F:sequence-specific DNA binding"/>
    <property type="evidence" value="ECO:0007669"/>
    <property type="project" value="InterPro"/>
</dbReference>
<proteinExistence type="predicted"/>
<dbReference type="EMBL" id="MIHC01000003">
    <property type="protein sequence ID" value="ODR10125.1"/>
    <property type="molecule type" value="Genomic_DNA"/>
</dbReference>
<evidence type="ECO:0000313" key="6">
    <source>
        <dbReference type="Proteomes" id="UP000094224"/>
    </source>
</evidence>
<reference evidence="6" key="1">
    <citation type="submission" date="2016-09" db="EMBL/GenBank/DDBJ databases">
        <authorList>
            <person name="Greninger A.L."/>
            <person name="Jerome K.R."/>
            <person name="Mcnair B."/>
            <person name="Wallis C."/>
            <person name="Fang F."/>
        </authorList>
    </citation>
    <scope>NUCLEOTIDE SEQUENCE [LARGE SCALE GENOMIC DNA]</scope>
    <source>
        <strain evidence="6">BC1_M4</strain>
    </source>
</reference>
<dbReference type="GO" id="GO:0003700">
    <property type="term" value="F:DNA-binding transcription factor activity"/>
    <property type="evidence" value="ECO:0007669"/>
    <property type="project" value="InterPro"/>
</dbReference>
<organism evidence="5 6">
    <name type="scientific">Mycobacterium sherrisii</name>
    <dbReference type="NCBI Taxonomy" id="243061"/>
    <lineage>
        <taxon>Bacteria</taxon>
        <taxon>Bacillati</taxon>
        <taxon>Actinomycetota</taxon>
        <taxon>Actinomycetes</taxon>
        <taxon>Mycobacteriales</taxon>
        <taxon>Mycobacteriaceae</taxon>
        <taxon>Mycobacterium</taxon>
        <taxon>Mycobacterium simiae complex</taxon>
    </lineage>
</organism>
<dbReference type="Gene3D" id="1.10.10.60">
    <property type="entry name" value="Homeodomain-like"/>
    <property type="match status" value="1"/>
</dbReference>
<keyword evidence="3" id="KW-0804">Transcription</keyword>